<dbReference type="EMBL" id="JALGBH010000001">
    <property type="protein sequence ID" value="MCJ0742151.1"/>
    <property type="molecule type" value="Genomic_DNA"/>
</dbReference>
<evidence type="ECO:0000313" key="1">
    <source>
        <dbReference type="EMBL" id="MCJ0742151.1"/>
    </source>
</evidence>
<dbReference type="Proteomes" id="UP001165460">
    <property type="component" value="Unassembled WGS sequence"/>
</dbReference>
<dbReference type="PROSITE" id="PS51257">
    <property type="entry name" value="PROKAR_LIPOPROTEIN"/>
    <property type="match status" value="1"/>
</dbReference>
<keyword evidence="1" id="KW-0449">Lipoprotein</keyword>
<evidence type="ECO:0000313" key="2">
    <source>
        <dbReference type="Proteomes" id="UP001165460"/>
    </source>
</evidence>
<dbReference type="Pfam" id="PF04390">
    <property type="entry name" value="LptE"/>
    <property type="match status" value="1"/>
</dbReference>
<accession>A0ABS9ZU72</accession>
<name>A0ABS9ZU72_9SPHI</name>
<protein>
    <submittedName>
        <fullName evidence="1">LPS assembly lipoprotein LptE</fullName>
    </submittedName>
</protein>
<keyword evidence="2" id="KW-1185">Reference proteome</keyword>
<reference evidence="1" key="1">
    <citation type="submission" date="2022-03" db="EMBL/GenBank/DDBJ databases">
        <authorList>
            <person name="Woo C.Y."/>
        </authorList>
    </citation>
    <scope>NUCLEOTIDE SEQUENCE</scope>
    <source>
        <strain evidence="1">CYS-01</strain>
    </source>
</reference>
<gene>
    <name evidence="1" type="primary">lptE</name>
    <name evidence="1" type="ORF">MMF97_05455</name>
</gene>
<comment type="caution">
    <text evidence="1">The sequence shown here is derived from an EMBL/GenBank/DDBJ whole genome shotgun (WGS) entry which is preliminary data.</text>
</comment>
<proteinExistence type="predicted"/>
<dbReference type="RefSeq" id="WP_243360378.1">
    <property type="nucleotide sequence ID" value="NZ_JALGBH010000001.1"/>
</dbReference>
<organism evidence="1 2">
    <name type="scientific">Pedobacter montanisoli</name>
    <dbReference type="NCBI Taxonomy" id="2923277"/>
    <lineage>
        <taxon>Bacteria</taxon>
        <taxon>Pseudomonadati</taxon>
        <taxon>Bacteroidota</taxon>
        <taxon>Sphingobacteriia</taxon>
        <taxon>Sphingobacteriales</taxon>
        <taxon>Sphingobacteriaceae</taxon>
        <taxon>Pedobacter</taxon>
    </lineage>
</organism>
<sequence length="170" mass="19110">MKKIWAVLAAIIVLFGCSYKFNGASIPAGMKTVNVRFFENNAPLVVPDLSQQFTEDLKERIRTQSRLVVTQNEADATFEGRITGYDIKPIAFTDNKNPVAGANRLTITVFVKYINNLDTGKIKTSFEKSFTQYEDFTLGGQTLQSIERGLIKKVNAKLTENIFNDAFAQW</sequence>
<dbReference type="InterPro" id="IPR007485">
    <property type="entry name" value="LPS_assembly_LptE"/>
</dbReference>